<accession>A0A9J5XH15</accession>
<evidence type="ECO:0000313" key="2">
    <source>
        <dbReference type="Proteomes" id="UP000824120"/>
    </source>
</evidence>
<gene>
    <name evidence="1" type="ORF">H5410_046650</name>
</gene>
<sequence length="94" mass="11065">MVELKNEQFPMEELLRDQVLSNISPKRVDNLIIWNIGKGRVSLWFDKWSSQGPLNKYLMYDVKPSKILLTEVKLYHDVPDKAIWTLDNEGKFSI</sequence>
<evidence type="ECO:0000313" key="1">
    <source>
        <dbReference type="EMBL" id="KAG5586216.1"/>
    </source>
</evidence>
<reference evidence="1 2" key="1">
    <citation type="submission" date="2020-09" db="EMBL/GenBank/DDBJ databases">
        <title>De no assembly of potato wild relative species, Solanum commersonii.</title>
        <authorList>
            <person name="Cho K."/>
        </authorList>
    </citation>
    <scope>NUCLEOTIDE SEQUENCE [LARGE SCALE GENOMIC DNA]</scope>
    <source>
        <strain evidence="1">LZ3.2</strain>
        <tissue evidence="1">Leaf</tissue>
    </source>
</reference>
<dbReference type="AlphaFoldDB" id="A0A9J5XH15"/>
<dbReference type="EMBL" id="JACXVP010000009">
    <property type="protein sequence ID" value="KAG5586216.1"/>
    <property type="molecule type" value="Genomic_DNA"/>
</dbReference>
<organism evidence="1 2">
    <name type="scientific">Solanum commersonii</name>
    <name type="common">Commerson's wild potato</name>
    <name type="synonym">Commerson's nightshade</name>
    <dbReference type="NCBI Taxonomy" id="4109"/>
    <lineage>
        <taxon>Eukaryota</taxon>
        <taxon>Viridiplantae</taxon>
        <taxon>Streptophyta</taxon>
        <taxon>Embryophyta</taxon>
        <taxon>Tracheophyta</taxon>
        <taxon>Spermatophyta</taxon>
        <taxon>Magnoliopsida</taxon>
        <taxon>eudicotyledons</taxon>
        <taxon>Gunneridae</taxon>
        <taxon>Pentapetalae</taxon>
        <taxon>asterids</taxon>
        <taxon>lamiids</taxon>
        <taxon>Solanales</taxon>
        <taxon>Solanaceae</taxon>
        <taxon>Solanoideae</taxon>
        <taxon>Solaneae</taxon>
        <taxon>Solanum</taxon>
    </lineage>
</organism>
<dbReference type="Proteomes" id="UP000824120">
    <property type="component" value="Chromosome 9"/>
</dbReference>
<protein>
    <submittedName>
        <fullName evidence="1">Uncharacterized protein</fullName>
    </submittedName>
</protein>
<comment type="caution">
    <text evidence="1">The sequence shown here is derived from an EMBL/GenBank/DDBJ whole genome shotgun (WGS) entry which is preliminary data.</text>
</comment>
<keyword evidence="2" id="KW-1185">Reference proteome</keyword>
<proteinExistence type="predicted"/>
<name>A0A9J5XH15_SOLCO</name>